<dbReference type="Gene3D" id="3.40.190.10">
    <property type="entry name" value="Periplasmic binding protein-like II"/>
    <property type="match status" value="2"/>
</dbReference>
<reference evidence="12 13" key="1">
    <citation type="journal article" date="2019" name="Int. J. Syst. Evol. Microbiol.">
        <title>The Global Catalogue of Microorganisms (GCM) 10K type strain sequencing project: providing services to taxonomists for standard genome sequencing and annotation.</title>
        <authorList>
            <consortium name="The Broad Institute Genomics Platform"/>
            <consortium name="The Broad Institute Genome Sequencing Center for Infectious Disease"/>
            <person name="Wu L."/>
            <person name="Ma J."/>
        </authorList>
    </citation>
    <scope>NUCLEOTIDE SEQUENCE [LARGE SCALE GENOMIC DNA]</scope>
    <source>
        <strain evidence="12 13">JCM 16014</strain>
    </source>
</reference>
<keyword evidence="5 9" id="KW-0057">Aromatic amino acid biosynthesis</keyword>
<dbReference type="PROSITE" id="PS00858">
    <property type="entry name" value="PREPHENATE_DEHYDR_2"/>
    <property type="match status" value="1"/>
</dbReference>
<dbReference type="SUPFAM" id="SSF53850">
    <property type="entry name" value="Periplasmic binding protein-like II"/>
    <property type="match status" value="1"/>
</dbReference>
<dbReference type="EMBL" id="BAAAQN010000035">
    <property type="protein sequence ID" value="GAA2043500.1"/>
    <property type="molecule type" value="Genomic_DNA"/>
</dbReference>
<dbReference type="PANTHER" id="PTHR21022:SF19">
    <property type="entry name" value="PREPHENATE DEHYDRATASE-RELATED"/>
    <property type="match status" value="1"/>
</dbReference>
<keyword evidence="4 9" id="KW-0028">Amino-acid biosynthesis</keyword>
<gene>
    <name evidence="9 12" type="primary">pheA</name>
    <name evidence="12" type="ORF">GCM10009839_53410</name>
</gene>
<evidence type="ECO:0000256" key="5">
    <source>
        <dbReference type="ARBA" id="ARBA00023141"/>
    </source>
</evidence>
<keyword evidence="6 9" id="KW-0584">Phenylalanine biosynthesis</keyword>
<dbReference type="PROSITE" id="PS00857">
    <property type="entry name" value="PREPHENATE_DEHYDR_1"/>
    <property type="match status" value="1"/>
</dbReference>
<evidence type="ECO:0000259" key="11">
    <source>
        <dbReference type="PROSITE" id="PS51671"/>
    </source>
</evidence>
<keyword evidence="13" id="KW-1185">Reference proteome</keyword>
<dbReference type="RefSeq" id="WP_344668402.1">
    <property type="nucleotide sequence ID" value="NZ_BAAAQN010000035.1"/>
</dbReference>
<dbReference type="EC" id="4.2.1.51" evidence="2 9"/>
<sequence length="314" mass="34029">MSQSAPHPVPIRYGFLGPAGTFTEAALLSVPGAQEAERLPYESVPAALDAVRRGEVAGAVVAFENSVEGAVPATLDDLSIEEPPLHIVREILLPVEFALMGRPDTKVEDIKTVASHPHAYPQCRKWLAEHLPDARWIAASSNADAARLVSEGVHDAALAGAFAAPFYHLTVLAKDIHDVGGAVTRFVMVVPPGPAPDRTGADKTSLAVVLRDNHPGALLEILEEFAVRGVDLTRIESRPTRSRLGTYWFSIDCEGHLEDERVGEALMGLRRVAAEVRYLGSYPRADERPVEVRPGTSDEEFDEAAAWLRGLRSR</sequence>
<evidence type="ECO:0000259" key="10">
    <source>
        <dbReference type="PROSITE" id="PS51171"/>
    </source>
</evidence>
<dbReference type="InterPro" id="IPR018528">
    <property type="entry name" value="Preph_deHydtase_CS"/>
</dbReference>
<protein>
    <recommendedName>
        <fullName evidence="3 9">Prephenate dehydratase</fullName>
        <shortName evidence="9">PDT</shortName>
        <ecNumber evidence="2 9">4.2.1.51</ecNumber>
    </recommendedName>
</protein>
<dbReference type="Gene3D" id="3.30.70.260">
    <property type="match status" value="1"/>
</dbReference>
<dbReference type="InterPro" id="IPR001086">
    <property type="entry name" value="Preph_deHydtase"/>
</dbReference>
<evidence type="ECO:0000256" key="3">
    <source>
        <dbReference type="ARBA" id="ARBA00021872"/>
    </source>
</evidence>
<evidence type="ECO:0000256" key="4">
    <source>
        <dbReference type="ARBA" id="ARBA00022605"/>
    </source>
</evidence>
<dbReference type="Pfam" id="PF00800">
    <property type="entry name" value="PDT"/>
    <property type="match status" value="1"/>
</dbReference>
<dbReference type="PIRSF" id="PIRSF001500">
    <property type="entry name" value="Chor_mut_pdt_Ppr"/>
    <property type="match status" value="1"/>
</dbReference>
<evidence type="ECO:0000313" key="13">
    <source>
        <dbReference type="Proteomes" id="UP001500751"/>
    </source>
</evidence>
<dbReference type="Proteomes" id="UP001500751">
    <property type="component" value="Unassembled WGS sequence"/>
</dbReference>
<dbReference type="PANTHER" id="PTHR21022">
    <property type="entry name" value="PREPHENATE DEHYDRATASE P PROTEIN"/>
    <property type="match status" value="1"/>
</dbReference>
<dbReference type="InterPro" id="IPR008242">
    <property type="entry name" value="Chor_mutase/pphenate_deHydtase"/>
</dbReference>
<comment type="catalytic activity">
    <reaction evidence="8 9">
        <text>prephenate + H(+) = 3-phenylpyruvate + CO2 + H2O</text>
        <dbReference type="Rhea" id="RHEA:21648"/>
        <dbReference type="ChEBI" id="CHEBI:15377"/>
        <dbReference type="ChEBI" id="CHEBI:15378"/>
        <dbReference type="ChEBI" id="CHEBI:16526"/>
        <dbReference type="ChEBI" id="CHEBI:18005"/>
        <dbReference type="ChEBI" id="CHEBI:29934"/>
        <dbReference type="EC" id="4.2.1.51"/>
    </reaction>
</comment>
<organism evidence="12 13">
    <name type="scientific">Catenulispora yoronensis</name>
    <dbReference type="NCBI Taxonomy" id="450799"/>
    <lineage>
        <taxon>Bacteria</taxon>
        <taxon>Bacillati</taxon>
        <taxon>Actinomycetota</taxon>
        <taxon>Actinomycetes</taxon>
        <taxon>Catenulisporales</taxon>
        <taxon>Catenulisporaceae</taxon>
        <taxon>Catenulispora</taxon>
    </lineage>
</organism>
<dbReference type="PROSITE" id="PS51671">
    <property type="entry name" value="ACT"/>
    <property type="match status" value="1"/>
</dbReference>
<feature type="domain" description="Prephenate dehydratase" evidence="10">
    <location>
        <begin position="12"/>
        <end position="191"/>
    </location>
</feature>
<dbReference type="CDD" id="cd04905">
    <property type="entry name" value="ACT_CM-PDT"/>
    <property type="match status" value="1"/>
</dbReference>
<dbReference type="NCBIfam" id="NF008865">
    <property type="entry name" value="PRK11898.1"/>
    <property type="match status" value="1"/>
</dbReference>
<accession>A0ABN2UV74</accession>
<dbReference type="InterPro" id="IPR002912">
    <property type="entry name" value="ACT_dom"/>
</dbReference>
<proteinExistence type="predicted"/>
<evidence type="ECO:0000256" key="1">
    <source>
        <dbReference type="ARBA" id="ARBA00004741"/>
    </source>
</evidence>
<evidence type="ECO:0000256" key="9">
    <source>
        <dbReference type="RuleBase" id="RU361254"/>
    </source>
</evidence>
<evidence type="ECO:0000256" key="8">
    <source>
        <dbReference type="ARBA" id="ARBA00047848"/>
    </source>
</evidence>
<dbReference type="Pfam" id="PF01842">
    <property type="entry name" value="ACT"/>
    <property type="match status" value="1"/>
</dbReference>
<evidence type="ECO:0000313" key="12">
    <source>
        <dbReference type="EMBL" id="GAA2043500.1"/>
    </source>
</evidence>
<evidence type="ECO:0000256" key="6">
    <source>
        <dbReference type="ARBA" id="ARBA00023222"/>
    </source>
</evidence>
<comment type="pathway">
    <text evidence="1 9">Amino-acid biosynthesis; L-phenylalanine biosynthesis; phenylpyruvate from prephenate: step 1/1.</text>
</comment>
<comment type="caution">
    <text evidence="12">The sequence shown here is derived from an EMBL/GenBank/DDBJ whole genome shotgun (WGS) entry which is preliminary data.</text>
</comment>
<evidence type="ECO:0000256" key="2">
    <source>
        <dbReference type="ARBA" id="ARBA00013147"/>
    </source>
</evidence>
<keyword evidence="7 9" id="KW-0456">Lyase</keyword>
<dbReference type="InterPro" id="IPR045865">
    <property type="entry name" value="ACT-like_dom_sf"/>
</dbReference>
<dbReference type="CDD" id="cd13632">
    <property type="entry name" value="PBP2_Aa-PDT_like"/>
    <property type="match status" value="1"/>
</dbReference>
<feature type="domain" description="ACT" evidence="11">
    <location>
        <begin position="206"/>
        <end position="283"/>
    </location>
</feature>
<dbReference type="SUPFAM" id="SSF55021">
    <property type="entry name" value="ACT-like"/>
    <property type="match status" value="1"/>
</dbReference>
<name>A0ABN2UV74_9ACTN</name>
<dbReference type="PROSITE" id="PS51171">
    <property type="entry name" value="PREPHENATE_DEHYDR_3"/>
    <property type="match status" value="1"/>
</dbReference>
<evidence type="ECO:0000256" key="7">
    <source>
        <dbReference type="ARBA" id="ARBA00023239"/>
    </source>
</evidence>